<dbReference type="Gene3D" id="2.70.150.10">
    <property type="entry name" value="Calcium-transporting ATPase, cytoplasmic transduction domain A"/>
    <property type="match status" value="1"/>
</dbReference>
<dbReference type="RefSeq" id="WP_200597957.1">
    <property type="nucleotide sequence ID" value="NZ_JAEPBG010000023.1"/>
</dbReference>
<dbReference type="InterPro" id="IPR023214">
    <property type="entry name" value="HAD_sf"/>
</dbReference>
<dbReference type="Gene3D" id="3.40.1110.10">
    <property type="entry name" value="Calcium-transporting ATPase, cytoplasmic domain N"/>
    <property type="match status" value="1"/>
</dbReference>
<keyword evidence="7 9" id="KW-0472">Membrane</keyword>
<dbReference type="GO" id="GO:0015662">
    <property type="term" value="F:P-type ion transporter activity"/>
    <property type="evidence" value="ECO:0007669"/>
    <property type="project" value="UniProtKB-ARBA"/>
</dbReference>
<proteinExistence type="predicted"/>
<keyword evidence="5" id="KW-1278">Translocase</keyword>
<organism evidence="11 12">
    <name type="scientific">Noviherbaspirillum pedocola</name>
    <dbReference type="NCBI Taxonomy" id="2801341"/>
    <lineage>
        <taxon>Bacteria</taxon>
        <taxon>Pseudomonadati</taxon>
        <taxon>Pseudomonadota</taxon>
        <taxon>Betaproteobacteria</taxon>
        <taxon>Burkholderiales</taxon>
        <taxon>Oxalobacteraceae</taxon>
        <taxon>Noviherbaspirillum</taxon>
    </lineage>
</organism>
<dbReference type="SFLD" id="SFLDG00002">
    <property type="entry name" value="C1.7:_P-type_atpase_like"/>
    <property type="match status" value="1"/>
</dbReference>
<dbReference type="GO" id="GO:0016887">
    <property type="term" value="F:ATP hydrolysis activity"/>
    <property type="evidence" value="ECO:0007669"/>
    <property type="project" value="InterPro"/>
</dbReference>
<evidence type="ECO:0000256" key="9">
    <source>
        <dbReference type="SAM" id="Phobius"/>
    </source>
</evidence>
<feature type="transmembrane region" description="Helical" evidence="9">
    <location>
        <begin position="83"/>
        <end position="99"/>
    </location>
</feature>
<dbReference type="InterPro" id="IPR001757">
    <property type="entry name" value="P_typ_ATPase"/>
</dbReference>
<dbReference type="SUPFAM" id="SSF81653">
    <property type="entry name" value="Calcium ATPase, transduction domain A"/>
    <property type="match status" value="1"/>
</dbReference>
<evidence type="ECO:0000256" key="7">
    <source>
        <dbReference type="ARBA" id="ARBA00023136"/>
    </source>
</evidence>
<dbReference type="InterPro" id="IPR023298">
    <property type="entry name" value="ATPase_P-typ_TM_dom_sf"/>
</dbReference>
<dbReference type="Proteomes" id="UP000622890">
    <property type="component" value="Unassembled WGS sequence"/>
</dbReference>
<gene>
    <name evidence="11" type="ORF">JJB74_28595</name>
</gene>
<dbReference type="SFLD" id="SFLDS00003">
    <property type="entry name" value="Haloacid_Dehalogenase"/>
    <property type="match status" value="1"/>
</dbReference>
<keyword evidence="2 9" id="KW-0812">Transmembrane</keyword>
<dbReference type="PRINTS" id="PR00120">
    <property type="entry name" value="HATPASE"/>
</dbReference>
<feature type="transmembrane region" description="Helical" evidence="9">
    <location>
        <begin position="688"/>
        <end position="708"/>
    </location>
</feature>
<evidence type="ECO:0000256" key="2">
    <source>
        <dbReference type="ARBA" id="ARBA00022692"/>
    </source>
</evidence>
<keyword evidence="12" id="KW-1185">Reference proteome</keyword>
<dbReference type="InterPro" id="IPR036412">
    <property type="entry name" value="HAD-like_sf"/>
</dbReference>
<dbReference type="SMART" id="SM00831">
    <property type="entry name" value="Cation_ATPase_N"/>
    <property type="match status" value="1"/>
</dbReference>
<dbReference type="AlphaFoldDB" id="A0A934WAD1"/>
<feature type="transmembrane region" description="Helical" evidence="9">
    <location>
        <begin position="766"/>
        <end position="784"/>
    </location>
</feature>
<feature type="transmembrane region" description="Helical" evidence="9">
    <location>
        <begin position="51"/>
        <end position="77"/>
    </location>
</feature>
<dbReference type="InterPro" id="IPR044492">
    <property type="entry name" value="P_typ_ATPase_HD_dom"/>
</dbReference>
<comment type="subcellular location">
    <subcellularLocation>
        <location evidence="1">Membrane</location>
        <topology evidence="1">Multi-pass membrane protein</topology>
    </subcellularLocation>
</comment>
<feature type="compositionally biased region" description="Polar residues" evidence="8">
    <location>
        <begin position="1"/>
        <end position="10"/>
    </location>
</feature>
<feature type="region of interest" description="Disordered" evidence="8">
    <location>
        <begin position="1"/>
        <end position="24"/>
    </location>
</feature>
<dbReference type="GO" id="GO:0016020">
    <property type="term" value="C:membrane"/>
    <property type="evidence" value="ECO:0007669"/>
    <property type="project" value="UniProtKB-SubCell"/>
</dbReference>
<dbReference type="PRINTS" id="PR00119">
    <property type="entry name" value="CATATPASE"/>
</dbReference>
<dbReference type="Pfam" id="PF00690">
    <property type="entry name" value="Cation_ATPase_N"/>
    <property type="match status" value="1"/>
</dbReference>
<dbReference type="InterPro" id="IPR006068">
    <property type="entry name" value="ATPase_P-typ_cation-transptr_C"/>
</dbReference>
<evidence type="ECO:0000256" key="1">
    <source>
        <dbReference type="ARBA" id="ARBA00004141"/>
    </source>
</evidence>
<feature type="transmembrane region" description="Helical" evidence="9">
    <location>
        <begin position="250"/>
        <end position="267"/>
    </location>
</feature>
<evidence type="ECO:0000313" key="12">
    <source>
        <dbReference type="Proteomes" id="UP000622890"/>
    </source>
</evidence>
<dbReference type="Pfam" id="PF00689">
    <property type="entry name" value="Cation_ATPase_C"/>
    <property type="match status" value="1"/>
</dbReference>
<dbReference type="InterPro" id="IPR023299">
    <property type="entry name" value="ATPase_P-typ_cyto_dom_N"/>
</dbReference>
<sequence length="863" mass="92722">MLALHQQGSAQKIRVGSPLTHPEKGLSEDEAAARLQRLGYNELASAKTRGVLAIALGVVREPMFVLLVICGAIYLTLGNRQEALMLLGFVFVVMGITLFQENKAERALQALRNLASPRARVIRGGESRTISGREVIPGDIVLIAEGDRVPADAVLLEGTNLMLDESLLTGESVPVQKLPRAAGDDAVPQPGGDNSPFVFSGTLVVQGNGMAQVIGTGPNTAIGRIGKSLFTIKPEVTRVQRETATVVKRFAFAAGVLAVVAAGWYGVTRADWFNGFLVGLTLAMAILPEELPVVLTIFLGLGGWRLAQSNVLARRVAAIEMLGAATVLCVDKTGTLTQNEMTLTKLAVNGESIELTELPHGLLPETYHELLEFSILASHRDPFDPMEKAIHKSAQATLAQTEHLHSDWELVNEYPLSPELLAMSRVWQSSERRQYVVAAKGAPEAIADLCHFDAGKTAELDQQVRLLAQQGLRVLGVAKASFQRSTMPAVQHDFAFEFLGLIGLRDPVRPTVPAAIREAQAAGIRVVMMTGDYQATAMSIAAQAGLDTKAGAVSGQELDSLTDTQLSERIAGANVFYRVAPEQKLRLVSVLKARHEVVAMTGDGVNDAPALKAAHIGIAMGGRGTDVAREAAALVLLDDDFSSIVRAVRLGRRIFDNLRKAITFVVAVHVPIIGLSLIPVGLGWPLVLMPVHILFLQLIIDPACSIVFEAEPDEADLMARPPRSPTASLFDRATLTLGCLQGGLLLAIVLGMYGLVLQHGKGAEEARALAFTTLVVANLGLIFVNRSRSRQMLEALAMRNPALWWISGLTVVFLGLVDGVAPLRELFYFSRLHWNDLALCITAGLFFVVTVEVCKRVVPAPTA</sequence>
<dbReference type="SUPFAM" id="SSF56784">
    <property type="entry name" value="HAD-like"/>
    <property type="match status" value="1"/>
</dbReference>
<name>A0A934WAD1_9BURK</name>
<dbReference type="InterPro" id="IPR059000">
    <property type="entry name" value="ATPase_P-type_domA"/>
</dbReference>
<dbReference type="SFLD" id="SFLDF00027">
    <property type="entry name" value="p-type_atpase"/>
    <property type="match status" value="1"/>
</dbReference>
<dbReference type="Pfam" id="PF00122">
    <property type="entry name" value="E1-E2_ATPase"/>
    <property type="match status" value="1"/>
</dbReference>
<dbReference type="Gene3D" id="1.20.1110.10">
    <property type="entry name" value="Calcium-transporting ATPase, transmembrane domain"/>
    <property type="match status" value="2"/>
</dbReference>
<accession>A0A934WAD1</accession>
<feature type="transmembrane region" description="Helical" evidence="9">
    <location>
        <begin position="836"/>
        <end position="854"/>
    </location>
</feature>
<dbReference type="InterPro" id="IPR018303">
    <property type="entry name" value="ATPase_P-typ_P_site"/>
</dbReference>
<dbReference type="EMBL" id="JAEPBG010000023">
    <property type="protein sequence ID" value="MBK4738594.1"/>
    <property type="molecule type" value="Genomic_DNA"/>
</dbReference>
<reference evidence="11" key="1">
    <citation type="submission" date="2021-01" db="EMBL/GenBank/DDBJ databases">
        <title>Genome sequence of strain Noviherbaspirillum sp. DKR-6.</title>
        <authorList>
            <person name="Chaudhary D.K."/>
        </authorList>
    </citation>
    <scope>NUCLEOTIDE SEQUENCE</scope>
    <source>
        <strain evidence="11">DKR-6</strain>
    </source>
</reference>
<feature type="transmembrane region" description="Helical" evidence="9">
    <location>
        <begin position="273"/>
        <end position="301"/>
    </location>
</feature>
<dbReference type="PANTHER" id="PTHR42861">
    <property type="entry name" value="CALCIUM-TRANSPORTING ATPASE"/>
    <property type="match status" value="1"/>
</dbReference>
<dbReference type="InterPro" id="IPR008250">
    <property type="entry name" value="ATPase_P-typ_transduc_dom_A_sf"/>
</dbReference>
<evidence type="ECO:0000256" key="8">
    <source>
        <dbReference type="SAM" id="MobiDB-lite"/>
    </source>
</evidence>
<keyword evidence="6 9" id="KW-1133">Transmembrane helix</keyword>
<feature type="domain" description="Cation-transporting P-type ATPase N-terminal" evidence="10">
    <location>
        <begin position="7"/>
        <end position="79"/>
    </location>
</feature>
<feature type="transmembrane region" description="Helical" evidence="9">
    <location>
        <begin position="661"/>
        <end position="682"/>
    </location>
</feature>
<protein>
    <submittedName>
        <fullName evidence="11">Cation-translocating P-type ATPase</fullName>
    </submittedName>
</protein>
<dbReference type="Pfam" id="PF00702">
    <property type="entry name" value="Hydrolase"/>
    <property type="match status" value="1"/>
</dbReference>
<evidence type="ECO:0000256" key="3">
    <source>
        <dbReference type="ARBA" id="ARBA00022741"/>
    </source>
</evidence>
<dbReference type="GO" id="GO:0005524">
    <property type="term" value="F:ATP binding"/>
    <property type="evidence" value="ECO:0007669"/>
    <property type="project" value="UniProtKB-KW"/>
</dbReference>
<dbReference type="SUPFAM" id="SSF81665">
    <property type="entry name" value="Calcium ATPase, transmembrane domain M"/>
    <property type="match status" value="1"/>
</dbReference>
<feature type="transmembrane region" description="Helical" evidence="9">
    <location>
        <begin position="729"/>
        <end position="754"/>
    </location>
</feature>
<dbReference type="Gene3D" id="3.40.50.1000">
    <property type="entry name" value="HAD superfamily/HAD-like"/>
    <property type="match status" value="1"/>
</dbReference>
<dbReference type="InterPro" id="IPR004014">
    <property type="entry name" value="ATPase_P-typ_cation-transptr_N"/>
</dbReference>
<evidence type="ECO:0000313" key="11">
    <source>
        <dbReference type="EMBL" id="MBK4738594.1"/>
    </source>
</evidence>
<evidence type="ECO:0000256" key="5">
    <source>
        <dbReference type="ARBA" id="ARBA00022967"/>
    </source>
</evidence>
<evidence type="ECO:0000256" key="6">
    <source>
        <dbReference type="ARBA" id="ARBA00022989"/>
    </source>
</evidence>
<keyword evidence="4" id="KW-0067">ATP-binding</keyword>
<dbReference type="PROSITE" id="PS00154">
    <property type="entry name" value="ATPASE_E1_E2"/>
    <property type="match status" value="1"/>
</dbReference>
<dbReference type="NCBIfam" id="TIGR01494">
    <property type="entry name" value="ATPase_P-type"/>
    <property type="match status" value="2"/>
</dbReference>
<evidence type="ECO:0000256" key="4">
    <source>
        <dbReference type="ARBA" id="ARBA00022840"/>
    </source>
</evidence>
<feature type="transmembrane region" description="Helical" evidence="9">
    <location>
        <begin position="796"/>
        <end position="816"/>
    </location>
</feature>
<comment type="caution">
    <text evidence="11">The sequence shown here is derived from an EMBL/GenBank/DDBJ whole genome shotgun (WGS) entry which is preliminary data.</text>
</comment>
<keyword evidence="3" id="KW-0547">Nucleotide-binding</keyword>
<evidence type="ECO:0000259" key="10">
    <source>
        <dbReference type="SMART" id="SM00831"/>
    </source>
</evidence>